<dbReference type="AlphaFoldDB" id="A0A4Y2IEF5"/>
<comment type="caution">
    <text evidence="2">The sequence shown here is derived from an EMBL/GenBank/DDBJ whole genome shotgun (WGS) entry which is preliminary data.</text>
</comment>
<accession>A0A4Y2IEF5</accession>
<feature type="compositionally biased region" description="Basic residues" evidence="1">
    <location>
        <begin position="22"/>
        <end position="38"/>
    </location>
</feature>
<organism evidence="2 3">
    <name type="scientific">Araneus ventricosus</name>
    <name type="common">Orbweaver spider</name>
    <name type="synonym">Epeira ventricosa</name>
    <dbReference type="NCBI Taxonomy" id="182803"/>
    <lineage>
        <taxon>Eukaryota</taxon>
        <taxon>Metazoa</taxon>
        <taxon>Ecdysozoa</taxon>
        <taxon>Arthropoda</taxon>
        <taxon>Chelicerata</taxon>
        <taxon>Arachnida</taxon>
        <taxon>Araneae</taxon>
        <taxon>Araneomorphae</taxon>
        <taxon>Entelegynae</taxon>
        <taxon>Araneoidea</taxon>
        <taxon>Araneidae</taxon>
        <taxon>Araneus</taxon>
    </lineage>
</organism>
<evidence type="ECO:0000313" key="2">
    <source>
        <dbReference type="EMBL" id="GBM76034.1"/>
    </source>
</evidence>
<evidence type="ECO:0000256" key="1">
    <source>
        <dbReference type="SAM" id="MobiDB-lite"/>
    </source>
</evidence>
<reference evidence="2 3" key="1">
    <citation type="journal article" date="2019" name="Sci. Rep.">
        <title>Orb-weaving spider Araneus ventricosus genome elucidates the spidroin gene catalogue.</title>
        <authorList>
            <person name="Kono N."/>
            <person name="Nakamura H."/>
            <person name="Ohtoshi R."/>
            <person name="Moran D.A.P."/>
            <person name="Shinohara A."/>
            <person name="Yoshida Y."/>
            <person name="Fujiwara M."/>
            <person name="Mori M."/>
            <person name="Tomita M."/>
            <person name="Arakawa K."/>
        </authorList>
    </citation>
    <scope>NUCLEOTIDE SEQUENCE [LARGE SCALE GENOMIC DNA]</scope>
</reference>
<feature type="region of interest" description="Disordered" evidence="1">
    <location>
        <begin position="1"/>
        <end position="38"/>
    </location>
</feature>
<protein>
    <submittedName>
        <fullName evidence="2">Uncharacterized protein</fullName>
    </submittedName>
</protein>
<evidence type="ECO:0000313" key="3">
    <source>
        <dbReference type="Proteomes" id="UP000499080"/>
    </source>
</evidence>
<name>A0A4Y2IEF5_ARAVE</name>
<dbReference type="Proteomes" id="UP000499080">
    <property type="component" value="Unassembled WGS sequence"/>
</dbReference>
<dbReference type="EMBL" id="BGPR01002594">
    <property type="protein sequence ID" value="GBM76034.1"/>
    <property type="molecule type" value="Genomic_DNA"/>
</dbReference>
<sequence>MKNEKEDKRKQRHKKAEFSKTKCNKPSKNPVKKKKLAKRRLDFQSSEFEDSTHSFQVSHVDTDDVLDLEDLDNEACIIFGELGKTEWWFQYFM</sequence>
<keyword evidence="3" id="KW-1185">Reference proteome</keyword>
<proteinExistence type="predicted"/>
<gene>
    <name evidence="2" type="ORF">AVEN_53908_1</name>
</gene>